<sequence length="902" mass="96941">MSPLSLAEQIAQLEDTAPPDVDIERFDGGGLGEGEETGDLTAGRGHYLDVGASSLRKQRDTLVDPKYEGVRTTRSQLYEFDDETEDDIQGGSTGSKSQDEESGIEDEENLSEPKSVSEDEGDKSEERVNKDESGGSEAGDASQESPTNNLTEALKQTREADKDKGRAIVQQRTLWDSLLETRIRLQKSATAANRLPHPNNLAAYVTSEKGQEAVQSLLKEVLSFSDELLTLRKRLAQVNEPEIEIPSAKKRKIDSEDKTLEQQTREKTTAAIEMDETYHPTCVQTLQKWSNKIAAVTPASLSARSGKSFRGSGVRSTVELVEDALGESGAKAIGRTRVRRSVGPRIGTQVSSEAEGAEGDAEVFDDLDFYQALLRDVIDSRTGAGDDWMARQRTKKAKKVVDTKASKGRKLRYEVHEKLQNFMVPVPTATWHEEQIDELFANLLGVVCGGPIQNEGRLLARQVTASTEATAVQTTSQAITTAQTTTRSSATSATSSPVATSSAVSTTVSVTTIAQSSTATQPTSTQTTSHISTVTSNTSSSSSSTTASSSSTTISSSTTSASATSTASSNIFSKSSPYFGYAIGVLVVVCIFGSLLLVLVIRWLIQKFSKKPNPPAITSNAGAWRYSQDTELYSPGAAPDSANNTTSTARHKGLRPEMGEAQAFLSTESVALYPPVKYTDEESDPRRHTRSLSNASSSQATTTPYVQRRPISLLHSPSATHPAFIVDRDQESNSGHGHSDAVEMKAVPEEPKEGQPSGTYPGSSMAGMLLARAGHSDAYRQSTVGSTTMISRAASTASAYSQPSGIYTPPPMPELPPPPMPVAPQAQAQPRPQPRDLSPDMVAVLSSMQNNTSTDTIPVDGLIHQEDNHATLRPTPGRMGWGRQAPSSIHSHSDLFFGHEER</sequence>
<feature type="region of interest" description="Disordered" evidence="3">
    <location>
        <begin position="678"/>
        <end position="704"/>
    </location>
</feature>
<evidence type="ECO:0000259" key="5">
    <source>
        <dbReference type="Pfam" id="PF08164"/>
    </source>
</evidence>
<feature type="region of interest" description="Disordered" evidence="3">
    <location>
        <begin position="474"/>
        <end position="497"/>
    </location>
</feature>
<feature type="compositionally biased region" description="Basic and acidic residues" evidence="3">
    <location>
        <begin position="57"/>
        <end position="71"/>
    </location>
</feature>
<feature type="region of interest" description="Disordered" evidence="3">
    <location>
        <begin position="13"/>
        <end position="149"/>
    </location>
</feature>
<dbReference type="PANTHER" id="PTHR15565">
    <property type="entry name" value="AATF PROTEIN APOPTOSIS ANTAGONIZING TRANSCRIPTION FACTOR"/>
    <property type="match status" value="1"/>
</dbReference>
<feature type="compositionally biased region" description="Polar residues" evidence="3">
    <location>
        <begin position="691"/>
        <end position="704"/>
    </location>
</feature>
<feature type="compositionally biased region" description="Basic and acidic residues" evidence="3">
    <location>
        <begin position="124"/>
        <end position="133"/>
    </location>
</feature>
<comment type="caution">
    <text evidence="7">The sequence shown here is derived from an EMBL/GenBank/DDBJ whole genome shotgun (WGS) entry which is preliminary data.</text>
</comment>
<feature type="region of interest" description="Disordered" evidence="3">
    <location>
        <begin position="515"/>
        <end position="561"/>
    </location>
</feature>
<dbReference type="GO" id="GO:0000462">
    <property type="term" value="P:maturation of SSU-rRNA from tricistronic rRNA transcript (SSU-rRNA, 5.8S rRNA, LSU-rRNA)"/>
    <property type="evidence" value="ECO:0007669"/>
    <property type="project" value="TreeGrafter"/>
</dbReference>
<proteinExistence type="inferred from homology"/>
<gene>
    <name evidence="7" type="ORF">RDB_LOCUS74959</name>
</gene>
<feature type="transmembrane region" description="Helical" evidence="4">
    <location>
        <begin position="578"/>
        <end position="605"/>
    </location>
</feature>
<dbReference type="Pfam" id="PF13339">
    <property type="entry name" value="AATF-Che1"/>
    <property type="match status" value="1"/>
</dbReference>
<keyword evidence="4" id="KW-1133">Transmembrane helix</keyword>
<feature type="compositionally biased region" description="Basic and acidic residues" evidence="3">
    <location>
        <begin position="891"/>
        <end position="902"/>
    </location>
</feature>
<feature type="domain" description="Apoptosis-antagonizing transcription factor C-terminal" evidence="5">
    <location>
        <begin position="370"/>
        <end position="444"/>
    </location>
</feature>
<organism evidence="7 8">
    <name type="scientific">Rhizoctonia solani</name>
    <dbReference type="NCBI Taxonomy" id="456999"/>
    <lineage>
        <taxon>Eukaryota</taxon>
        <taxon>Fungi</taxon>
        <taxon>Dikarya</taxon>
        <taxon>Basidiomycota</taxon>
        <taxon>Agaricomycotina</taxon>
        <taxon>Agaricomycetes</taxon>
        <taxon>Cantharellales</taxon>
        <taxon>Ceratobasidiaceae</taxon>
        <taxon>Rhizoctonia</taxon>
    </lineage>
</organism>
<dbReference type="EMBL" id="CAJMWV010002312">
    <property type="protein sequence ID" value="CAE6459672.1"/>
    <property type="molecule type" value="Genomic_DNA"/>
</dbReference>
<evidence type="ECO:0000259" key="6">
    <source>
        <dbReference type="Pfam" id="PF13339"/>
    </source>
</evidence>
<name>A0A8H3BML8_9AGAM</name>
<dbReference type="GO" id="GO:0005730">
    <property type="term" value="C:nucleolus"/>
    <property type="evidence" value="ECO:0007669"/>
    <property type="project" value="TreeGrafter"/>
</dbReference>
<dbReference type="InterPro" id="IPR039223">
    <property type="entry name" value="AATF/Bfr2"/>
</dbReference>
<feature type="region of interest" description="Disordered" evidence="3">
    <location>
        <begin position="634"/>
        <end position="654"/>
    </location>
</feature>
<dbReference type="AlphaFoldDB" id="A0A8H3BML8"/>
<feature type="compositionally biased region" description="Basic and acidic residues" evidence="3">
    <location>
        <begin position="729"/>
        <end position="753"/>
    </location>
</feature>
<dbReference type="InterPro" id="IPR025160">
    <property type="entry name" value="AATF"/>
</dbReference>
<keyword evidence="4" id="KW-0472">Membrane</keyword>
<evidence type="ECO:0000313" key="7">
    <source>
        <dbReference type="EMBL" id="CAE6459672.1"/>
    </source>
</evidence>
<feature type="compositionally biased region" description="Acidic residues" evidence="3">
    <location>
        <begin position="100"/>
        <end position="110"/>
    </location>
</feature>
<keyword evidence="4" id="KW-0812">Transmembrane</keyword>
<feature type="region of interest" description="Disordered" evidence="3">
    <location>
        <begin position="795"/>
        <end position="835"/>
    </location>
</feature>
<evidence type="ECO:0000256" key="1">
    <source>
        <dbReference type="ARBA" id="ARBA00008966"/>
    </source>
</evidence>
<dbReference type="InterPro" id="IPR012617">
    <property type="entry name" value="AATF_C"/>
</dbReference>
<dbReference type="Pfam" id="PF08164">
    <property type="entry name" value="TRAUB"/>
    <property type="match status" value="1"/>
</dbReference>
<feature type="domain" description="AATF leucine zipper-containing" evidence="6">
    <location>
        <begin position="161"/>
        <end position="292"/>
    </location>
</feature>
<reference evidence="7" key="1">
    <citation type="submission" date="2021-01" db="EMBL/GenBank/DDBJ databases">
        <authorList>
            <person name="Kaushik A."/>
        </authorList>
    </citation>
    <scope>NUCLEOTIDE SEQUENCE</scope>
    <source>
        <strain evidence="7">AG3-1AP</strain>
    </source>
</reference>
<protein>
    <recommendedName>
        <fullName evidence="2">Protein BFR2</fullName>
    </recommendedName>
</protein>
<feature type="compositionally biased region" description="Polar residues" evidence="3">
    <location>
        <begin position="795"/>
        <end position="805"/>
    </location>
</feature>
<evidence type="ECO:0000313" key="8">
    <source>
        <dbReference type="Proteomes" id="UP000663831"/>
    </source>
</evidence>
<dbReference type="PANTHER" id="PTHR15565:SF0">
    <property type="entry name" value="PROTEIN AATF"/>
    <property type="match status" value="1"/>
</dbReference>
<evidence type="ECO:0000256" key="4">
    <source>
        <dbReference type="SAM" id="Phobius"/>
    </source>
</evidence>
<feature type="region of interest" description="Disordered" evidence="3">
    <location>
        <begin position="871"/>
        <end position="902"/>
    </location>
</feature>
<feature type="compositionally biased region" description="Pro residues" evidence="3">
    <location>
        <begin position="808"/>
        <end position="822"/>
    </location>
</feature>
<dbReference type="Proteomes" id="UP000663831">
    <property type="component" value="Unassembled WGS sequence"/>
</dbReference>
<feature type="compositionally biased region" description="Acidic residues" evidence="3">
    <location>
        <begin position="79"/>
        <end position="88"/>
    </location>
</feature>
<evidence type="ECO:0000256" key="3">
    <source>
        <dbReference type="SAM" id="MobiDB-lite"/>
    </source>
</evidence>
<accession>A0A8H3BML8</accession>
<feature type="region of interest" description="Disordered" evidence="3">
    <location>
        <begin position="729"/>
        <end position="762"/>
    </location>
</feature>
<evidence type="ECO:0000256" key="2">
    <source>
        <dbReference type="ARBA" id="ARBA00013850"/>
    </source>
</evidence>
<comment type="similarity">
    <text evidence="1">Belongs to the AATF family.</text>
</comment>